<reference evidence="2 3" key="9">
    <citation type="journal article" date="1994" name="J. Gen. Virol.">
        <title>Insect iridescent virus type 6 encodes a polypeptide related to the largest subunit of eukaryotic RNA polymerase II.</title>
        <authorList>
            <person name="Schnitzler P."/>
            <person name="Sonntag K.C."/>
            <person name="Muller M."/>
            <person name="Janssen W."/>
            <person name="Bugert J.J."/>
            <person name="Koonin E.V."/>
            <person name="Darai G."/>
        </authorList>
    </citation>
    <scope>NUCLEOTIDE SEQUENCE [LARGE SCALE GENOMIC DNA]</scope>
</reference>
<keyword evidence="1" id="KW-0812">Transmembrane</keyword>
<keyword evidence="3" id="KW-1185">Reference proteome</keyword>
<reference evidence="2 3" key="3">
    <citation type="journal article" date="1987" name="Virology">
        <title>Molecular cloning and physical mapping of the genome of insect iridescent virus type 6: further evidence for circular permutation of the viral genome.</title>
        <authorList>
            <person name="Schnitzler P."/>
            <person name="Soltau J.B."/>
            <person name="Fischer M."/>
            <person name="Reisner H."/>
            <person name="Scholz J."/>
            <person name="Delius H."/>
            <person name="Darai G."/>
        </authorList>
    </citation>
    <scope>NUCLEOTIDE SEQUENCE [LARGE SCALE GENOMIC DNA]</scope>
</reference>
<protein>
    <submittedName>
        <fullName evidence="2">093R</fullName>
    </submittedName>
</protein>
<keyword evidence="1" id="KW-0472">Membrane</keyword>
<accession>Q91G21</accession>
<organismHost>
    <name type="scientific">Spodoptera frugiperda</name>
    <name type="common">Fall armyworm</name>
    <dbReference type="NCBI Taxonomy" id="7108"/>
</organismHost>
<reference evidence="2 3" key="15">
    <citation type="journal article" date="2001" name="Virology">
        <title>Analysis of the first complete DNA sequence of an invertebrate iridovirus: coding strategy of the genome of Chilo iridescent virus.</title>
        <authorList>
            <person name="Jakob N.J."/>
            <person name="Muller K."/>
            <person name="Bahr U."/>
            <person name="Darai G."/>
        </authorList>
    </citation>
    <scope>NUCLEOTIDE SEQUENCE [LARGE SCALE GENOMIC DNA]</scope>
</reference>
<reference evidence="2 3" key="6">
    <citation type="journal article" date="1992" name="Virus Genes">
        <title>Characterization of the third origin of DNA replication of the genome of insect iridescent virus type 6.</title>
        <authorList>
            <person name="Sonntag K.C."/>
            <person name="Darai G."/>
        </authorList>
    </citation>
    <scope>NUCLEOTIDE SEQUENCE [LARGE SCALE GENOMIC DNA]</scope>
</reference>
<reference evidence="2 3" key="11">
    <citation type="journal article" date="1994" name="Virus Genes">
        <title>Chilo iridescent virus encodes a putative helicase belonging to a distinct family within the "DEAD/H" superfamily: implications for the evolution of large DNA viruses.</title>
        <authorList>
            <person name="Sonntag K.C."/>
            <person name="Schnitzler P."/>
            <person name="Koonin E.V."/>
            <person name="Darai G."/>
        </authorList>
    </citation>
    <scope>NUCLEOTIDE SEQUENCE [LARGE SCALE GENOMIC DNA]</scope>
</reference>
<reference evidence="2 3" key="12">
    <citation type="journal article" date="1997" name="Virus Genes">
        <title>The DNA sequence of Chilo iridescent virus between the genome coordinates 0.101 and 0.391; similarities in coding strategy between insect and vertebrate iridoviruses.</title>
        <authorList>
            <person name="Bahr U."/>
            <person name="Tidona C.A."/>
            <person name="Darai G."/>
        </authorList>
    </citation>
    <scope>NUCLEOTIDE SEQUENCE [LARGE SCALE GENOMIC DNA]</scope>
</reference>
<reference evidence="2 3" key="7">
    <citation type="journal article" date="1993" name="J. Gen. Virol.">
        <title>Identification of the gene encoding the major capsid protein of insect iridescent virus type 6 by polymerase chain reaction.</title>
        <authorList>
            <person name="Stohwasser R."/>
            <person name="Raab K."/>
            <person name="Schnitzler P."/>
            <person name="Janssen W."/>
            <person name="Darai G."/>
        </authorList>
    </citation>
    <scope>NUCLEOTIDE SEQUENCE [LARGE SCALE GENOMIC DNA]</scope>
</reference>
<dbReference type="RefSeq" id="NP_149556.1">
    <property type="nucleotide sequence ID" value="NC_003038.1"/>
</dbReference>
<reference evidence="2 3" key="4">
    <citation type="journal article" date="1988" name="Virology">
        <title>Identification and characterization of the repetitive DNA element in the genome of insect iridescent virus type 6.</title>
        <authorList>
            <person name="Fischer M."/>
            <person name="Schnitzler P."/>
            <person name="Delius H."/>
            <person name="Darai G."/>
        </authorList>
    </citation>
    <scope>NUCLEOTIDE SEQUENCE [LARGE SCALE GENOMIC DNA]</scope>
</reference>
<dbReference type="KEGG" id="vg:1733178"/>
<reference evidence="2 3" key="14">
    <citation type="journal article" date="1999" name="Virus Genes">
        <title>Identification of a gene cluster within the genome of Chilo iridescent virus encoding enzymes involved in viral DNA replication and processing.</title>
        <authorList>
            <person name="Muller K."/>
            <person name="Tidona C.A."/>
            <person name="Darai G."/>
        </authorList>
    </citation>
    <scope>NUCLEOTIDE SEQUENCE [LARGE SCALE GENOMIC DNA]</scope>
</reference>
<organismHost>
    <name type="scientific">Gryllus campestris</name>
    <dbReference type="NCBI Taxonomy" id="58607"/>
</organismHost>
<reference evidence="2 3" key="5">
    <citation type="journal article" date="1992" name="Virus Genes">
        <title>Identification and mapping of origins of DNA replication within the DNA sequences of the genome of insect iridescent virus type 6.</title>
        <authorList>
            <person name="Handermann M."/>
            <person name="Schnitzler P."/>
            <person name="Rosen-Wolff A."/>
            <person name="Raab K."/>
            <person name="Sonntag K.C."/>
            <person name="Darai G."/>
        </authorList>
    </citation>
    <scope>NUCLEOTIDE SEQUENCE [LARGE SCALE GENOMIC DNA]</scope>
</reference>
<feature type="transmembrane region" description="Helical" evidence="1">
    <location>
        <begin position="20"/>
        <end position="39"/>
    </location>
</feature>
<sequence>MALYSHMFARNHETFYNKIHIYTCTCIFIIIRQIFIFVISI</sequence>
<evidence type="ECO:0000313" key="2">
    <source>
        <dbReference type="EMBL" id="AAK82011.1"/>
    </source>
</evidence>
<reference evidence="2 3" key="10">
    <citation type="journal article" date="1994" name="Nucleic Acids Res.">
        <title>Identification of genes encoding zinc finger proteins, non-histone chromosomal HMG protein homologue, and a putative GTP phosphohydrolase in the genome of Chilo iridescent virus.</title>
        <authorList>
            <person name="Schnitzler P."/>
            <person name="Hug M."/>
            <person name="Handermann M."/>
            <person name="Janssen W."/>
            <person name="Koonin E.V."/>
            <person name="Delius H."/>
            <person name="Darai C."/>
        </authorList>
    </citation>
    <scope>NUCLEOTIDE SEQUENCE [LARGE SCALE GENOMIC DNA]</scope>
</reference>
<reference evidence="2 3" key="8">
    <citation type="journal article" date="1994" name="Intervirology">
        <title>Identification of the primary structure and the coding capacity of the genome of insect iridescent virus type 6 between the genome coordinates 0.310 and 0.347 (7990 bp).</title>
        <authorList>
            <person name="Sonntag K.C."/>
            <person name="Schnitzler P."/>
            <person name="Janssen W."/>
            <person name="Darai G."/>
        </authorList>
    </citation>
    <scope>NUCLEOTIDE SEQUENCE [LARGE SCALE GENOMIC DNA]</scope>
</reference>
<organismHost>
    <name type="scientific">Chilo suppressalis</name>
    <name type="common">Asiatic rice borer moth</name>
    <dbReference type="NCBI Taxonomy" id="168631"/>
</organismHost>
<dbReference type="EMBL" id="AF303741">
    <property type="protein sequence ID" value="AAK82011.1"/>
    <property type="molecule type" value="Genomic_DNA"/>
</dbReference>
<name>Q91G21_IIV6</name>
<dbReference type="GeneID" id="1733178"/>
<evidence type="ECO:0000256" key="1">
    <source>
        <dbReference type="SAM" id="Phobius"/>
    </source>
</evidence>
<reference evidence="2 3" key="13">
    <citation type="journal article" date="1998" name="Virus Genes">
        <title>Identification of a thymidylate synthase gene within the genome of Chilo iridescent virus.</title>
        <authorList>
            <person name="Muller K."/>
            <person name="Tidona C.A."/>
            <person name="Bahr U."/>
            <person name="Darai G."/>
        </authorList>
    </citation>
    <scope>NUCLEOTIDE SEQUENCE [LARGE SCALE GENOMIC DNA]</scope>
</reference>
<organism evidence="2 3">
    <name type="scientific">Invertebrate iridescent virus 6</name>
    <name type="common">IIV-6</name>
    <name type="synonym">Chilo iridescent virus</name>
    <dbReference type="NCBI Taxonomy" id="176652"/>
    <lineage>
        <taxon>Viruses</taxon>
        <taxon>Varidnaviria</taxon>
        <taxon>Bamfordvirae</taxon>
        <taxon>Nucleocytoviricota</taxon>
        <taxon>Megaviricetes</taxon>
        <taxon>Pimascovirales</taxon>
        <taxon>Pimascovirales incertae sedis</taxon>
        <taxon>Iridoviridae</taxon>
        <taxon>Betairidovirinae</taxon>
        <taxon>Iridovirus</taxon>
        <taxon>Iridovirus chilo1</taxon>
    </lineage>
</organism>
<proteinExistence type="predicted"/>
<reference evidence="2 3" key="1">
    <citation type="journal article" date="1984" name="J. Virol.">
        <title>DNA analysis of insect iridescent virus 6: evidence for circular permutation and terminal redundancy.</title>
        <authorList>
            <person name="Delius H."/>
            <person name="Darai G."/>
            <person name="Fluegel R.M."/>
        </authorList>
    </citation>
    <scope>NUCLEOTIDE SEQUENCE [LARGE SCALE GENOMIC DNA]</scope>
</reference>
<keyword evidence="1" id="KW-1133">Transmembrane helix</keyword>
<organismHost>
    <name type="scientific">Acheta domesticus</name>
    <name type="common">House cricket</name>
    <dbReference type="NCBI Taxonomy" id="6997"/>
</organismHost>
<organismHost>
    <name type="scientific">Gryllus bimaculatus</name>
    <name type="common">Two-spotted cricket</name>
    <dbReference type="NCBI Taxonomy" id="6999"/>
</organismHost>
<dbReference type="Proteomes" id="UP000001359">
    <property type="component" value="Segment"/>
</dbReference>
<evidence type="ECO:0000313" key="3">
    <source>
        <dbReference type="Proteomes" id="UP000001359"/>
    </source>
</evidence>
<reference evidence="2 3" key="2">
    <citation type="journal article" date="1986" name="Med. Microbiol. Immunol.">
        <title>Insect iridescent virus type 6 induced toxic degenerative hepatitis in mice.</title>
        <authorList>
            <person name="Lorbacher de Ruiz H."/>
            <person name="Gelderblom H."/>
            <person name="Hofmann W."/>
            <person name="Darai G."/>
        </authorList>
    </citation>
    <scope>NUCLEOTIDE SEQUENCE [LARGE SCALE GENOMIC DNA]</scope>
</reference>